<evidence type="ECO:0000259" key="1">
    <source>
        <dbReference type="PROSITE" id="PS50011"/>
    </source>
</evidence>
<evidence type="ECO:0000313" key="2">
    <source>
        <dbReference type="EMBL" id="QHT29275.1"/>
    </source>
</evidence>
<organism evidence="2">
    <name type="scientific">viral metagenome</name>
    <dbReference type="NCBI Taxonomy" id="1070528"/>
    <lineage>
        <taxon>unclassified sequences</taxon>
        <taxon>metagenomes</taxon>
        <taxon>organismal metagenomes</taxon>
    </lineage>
</organism>
<protein>
    <recommendedName>
        <fullName evidence="1">Protein kinase domain-containing protein</fullName>
    </recommendedName>
</protein>
<feature type="domain" description="Protein kinase" evidence="1">
    <location>
        <begin position="169"/>
        <end position="562"/>
    </location>
</feature>
<dbReference type="SMART" id="SM00220">
    <property type="entry name" value="S_TKc"/>
    <property type="match status" value="1"/>
</dbReference>
<dbReference type="InterPro" id="IPR017441">
    <property type="entry name" value="Protein_kinase_ATP_BS"/>
</dbReference>
<sequence length="562" mass="64613">MITIRQNNYVPFNSIENYSNKAVVYPDLCSGKIIDHICANLTRKSVTSISVGLAQLTGKLFRIKREQNPPGPQACIFLTKSRMTMTNRQTKEKTVVDGEKGTIIIFGGMFREKWLYKTPKASINLFEQNPLPYIYLSANERVKYANKIRRALRDIENLPAWEQCPQKHLKLDELLGKGSYGNVYKTDVDDMRFAVKLSKLKPEALDKPYSKYVTSWYEVHFLRKVIFPLIQKDICPNLPLIFNTFTCKECELNLEDKRINVPCVTTTVELATGDLKYFLRELKPEPNEIYSALFQVMAAIHAIQVHGQIMNFDVKKENILFYDVEPGGYWQYKIHGKSFYVPNYGKLFILNDFGISRSMSPKLALYKSKDDKTFRLGSRFAMIQGGKFVPLQAFQEPDANGKMEDSSDITWSDGSKSKGAQFRMWKSSGKVIPTPIEITDKMQTYLKKKGGTGNPETRKFFLQPEVVPPFEFYNDTQDGIRTFIGGKRTTQKGYHRLYPIIPNSLVKQLQEYNGEGEGMKDFKFSTDPSQVLAGYFITSFFSKYTEYMKRPQSVKLATYFIS</sequence>
<dbReference type="Gene3D" id="1.10.510.10">
    <property type="entry name" value="Transferase(Phosphotransferase) domain 1"/>
    <property type="match status" value="1"/>
</dbReference>
<dbReference type="AlphaFoldDB" id="A0A6C0EPN1"/>
<dbReference type="PROSITE" id="PS00107">
    <property type="entry name" value="PROTEIN_KINASE_ATP"/>
    <property type="match status" value="1"/>
</dbReference>
<dbReference type="InterPro" id="IPR000719">
    <property type="entry name" value="Prot_kinase_dom"/>
</dbReference>
<dbReference type="SUPFAM" id="SSF56112">
    <property type="entry name" value="Protein kinase-like (PK-like)"/>
    <property type="match status" value="1"/>
</dbReference>
<dbReference type="EMBL" id="MN738876">
    <property type="protein sequence ID" value="QHT29275.1"/>
    <property type="molecule type" value="Genomic_DNA"/>
</dbReference>
<dbReference type="GO" id="GO:0004672">
    <property type="term" value="F:protein kinase activity"/>
    <property type="evidence" value="ECO:0007669"/>
    <property type="project" value="InterPro"/>
</dbReference>
<reference evidence="2" key="1">
    <citation type="journal article" date="2020" name="Nature">
        <title>Giant virus diversity and host interactions through global metagenomics.</title>
        <authorList>
            <person name="Schulz F."/>
            <person name="Roux S."/>
            <person name="Paez-Espino D."/>
            <person name="Jungbluth S."/>
            <person name="Walsh D.A."/>
            <person name="Denef V.J."/>
            <person name="McMahon K.D."/>
            <person name="Konstantinidis K.T."/>
            <person name="Eloe-Fadrosh E.A."/>
            <person name="Kyrpides N.C."/>
            <person name="Woyke T."/>
        </authorList>
    </citation>
    <scope>NUCLEOTIDE SEQUENCE</scope>
    <source>
        <strain evidence="2">GVMAG-M-3300005589-24</strain>
    </source>
</reference>
<accession>A0A6C0EPN1</accession>
<dbReference type="GO" id="GO:0005524">
    <property type="term" value="F:ATP binding"/>
    <property type="evidence" value="ECO:0007669"/>
    <property type="project" value="InterPro"/>
</dbReference>
<dbReference type="PROSITE" id="PS50011">
    <property type="entry name" value="PROTEIN_KINASE_DOM"/>
    <property type="match status" value="1"/>
</dbReference>
<proteinExistence type="predicted"/>
<name>A0A6C0EPN1_9ZZZZ</name>
<dbReference type="InterPro" id="IPR011009">
    <property type="entry name" value="Kinase-like_dom_sf"/>
</dbReference>